<sequence length="165" mass="17749">MAEPEIVAVAPGMNTVRGRLKPFDPAHPSVDLRLPPGVTKPPLVILVHGGGGARDQANAMALLHADGVAVLGFDAYRMNGFDRHSDFWIRNMTYEARQRMIYSTALGAYRWAATLESIDVTRLHLHGLSNGADVVANLAAVVSPAHVRMVFAGGWRGQGLACRIA</sequence>
<dbReference type="Proteomes" id="UP001595420">
    <property type="component" value="Unassembled WGS sequence"/>
</dbReference>
<accession>A0ABV7C398</accession>
<evidence type="ECO:0000313" key="2">
    <source>
        <dbReference type="Proteomes" id="UP001595420"/>
    </source>
</evidence>
<protein>
    <submittedName>
        <fullName evidence="1">Alpha/beta hydrolase family protein</fullName>
        <ecNumber evidence="1">3.4.-.-</ecNumber>
    </submittedName>
</protein>
<name>A0ABV7C398_9PROT</name>
<keyword evidence="1" id="KW-0378">Hydrolase</keyword>
<comment type="caution">
    <text evidence="1">The sequence shown here is derived from an EMBL/GenBank/DDBJ whole genome shotgun (WGS) entry which is preliminary data.</text>
</comment>
<proteinExistence type="predicted"/>
<evidence type="ECO:0000313" key="1">
    <source>
        <dbReference type="EMBL" id="MFC3002715.1"/>
    </source>
</evidence>
<dbReference type="EMBL" id="JBHRSB010000007">
    <property type="protein sequence ID" value="MFC3002715.1"/>
    <property type="molecule type" value="Genomic_DNA"/>
</dbReference>
<keyword evidence="2" id="KW-1185">Reference proteome</keyword>
<dbReference type="RefSeq" id="WP_216838806.1">
    <property type="nucleotide sequence ID" value="NZ_JAFNJS010000007.1"/>
</dbReference>
<gene>
    <name evidence="1" type="ORF">ACFOD3_22640</name>
</gene>
<organism evidence="1 2">
    <name type="scientific">Falsiroseomonas tokyonensis</name>
    <dbReference type="NCBI Taxonomy" id="430521"/>
    <lineage>
        <taxon>Bacteria</taxon>
        <taxon>Pseudomonadati</taxon>
        <taxon>Pseudomonadota</taxon>
        <taxon>Alphaproteobacteria</taxon>
        <taxon>Acetobacterales</taxon>
        <taxon>Roseomonadaceae</taxon>
        <taxon>Falsiroseomonas</taxon>
    </lineage>
</organism>
<dbReference type="GO" id="GO:0016787">
    <property type="term" value="F:hydrolase activity"/>
    <property type="evidence" value="ECO:0007669"/>
    <property type="project" value="UniProtKB-KW"/>
</dbReference>
<dbReference type="EC" id="3.4.-.-" evidence="1"/>
<reference evidence="2" key="1">
    <citation type="journal article" date="2019" name="Int. J. Syst. Evol. Microbiol.">
        <title>The Global Catalogue of Microorganisms (GCM) 10K type strain sequencing project: providing services to taxonomists for standard genome sequencing and annotation.</title>
        <authorList>
            <consortium name="The Broad Institute Genomics Platform"/>
            <consortium name="The Broad Institute Genome Sequencing Center for Infectious Disease"/>
            <person name="Wu L."/>
            <person name="Ma J."/>
        </authorList>
    </citation>
    <scope>NUCLEOTIDE SEQUENCE [LARGE SCALE GENOMIC DNA]</scope>
    <source>
        <strain evidence="2">CGMCC 1.16855</strain>
    </source>
</reference>